<dbReference type="Proteomes" id="UP000551878">
    <property type="component" value="Unassembled WGS sequence"/>
</dbReference>
<dbReference type="InterPro" id="IPR000838">
    <property type="entry name" value="RNA_pol_sigma70_ECF_CS"/>
</dbReference>
<feature type="domain" description="RNA polymerase sigma-70 region 4" evidence="8">
    <location>
        <begin position="125"/>
        <end position="166"/>
    </location>
</feature>
<evidence type="ECO:0000313" key="9">
    <source>
        <dbReference type="EMBL" id="MBB5174238.1"/>
    </source>
</evidence>
<dbReference type="InterPro" id="IPR014284">
    <property type="entry name" value="RNA_pol_sigma-70_dom"/>
</dbReference>
<dbReference type="GO" id="GO:0003677">
    <property type="term" value="F:DNA binding"/>
    <property type="evidence" value="ECO:0007669"/>
    <property type="project" value="UniProtKB-KW"/>
</dbReference>
<evidence type="ECO:0000259" key="8">
    <source>
        <dbReference type="Pfam" id="PF04545"/>
    </source>
</evidence>
<dbReference type="InterPro" id="IPR013325">
    <property type="entry name" value="RNA_pol_sigma_r2"/>
</dbReference>
<dbReference type="CDD" id="cd06171">
    <property type="entry name" value="Sigma70_r4"/>
    <property type="match status" value="1"/>
</dbReference>
<evidence type="ECO:0000256" key="6">
    <source>
        <dbReference type="RuleBase" id="RU000716"/>
    </source>
</evidence>
<evidence type="ECO:0000256" key="5">
    <source>
        <dbReference type="ARBA" id="ARBA00023163"/>
    </source>
</evidence>
<reference evidence="9 10" key="1">
    <citation type="submission" date="2020-08" db="EMBL/GenBank/DDBJ databases">
        <title>Genomic Encyclopedia of Type Strains, Phase IV (KMG-IV): sequencing the most valuable type-strain genomes for metagenomic binning, comparative biology and taxonomic classification.</title>
        <authorList>
            <person name="Goeker M."/>
        </authorList>
    </citation>
    <scope>NUCLEOTIDE SEQUENCE [LARGE SCALE GENOMIC DNA]</scope>
    <source>
        <strain evidence="9 10">DSM 24696</strain>
    </source>
</reference>
<dbReference type="NCBIfam" id="TIGR02937">
    <property type="entry name" value="sigma70-ECF"/>
    <property type="match status" value="1"/>
</dbReference>
<sequence>MHEKFERIYDHYHQMLFQYIFYMVRNREVAEELVQEVYIKVLHSYDEFKGESSEKTWLYSIAKHVAVDWIRKQNRQKRRWLGKWFDVHERDFEVSDSEPLPEEIVIQRDEMKDVYKQLRRCRIDQQQVIVLRYLQGLSINETAEVLGWTESKVKTTQHRAIQKLKKHLSDYDDQELKEVSR</sequence>
<evidence type="ECO:0000256" key="4">
    <source>
        <dbReference type="ARBA" id="ARBA00023125"/>
    </source>
</evidence>
<dbReference type="Gene3D" id="1.10.1740.10">
    <property type="match status" value="1"/>
</dbReference>
<keyword evidence="5 6" id="KW-0804">Transcription</keyword>
<dbReference type="AlphaFoldDB" id="A0A840QSE3"/>
<evidence type="ECO:0000256" key="1">
    <source>
        <dbReference type="ARBA" id="ARBA00010641"/>
    </source>
</evidence>
<dbReference type="EMBL" id="JACHHB010000011">
    <property type="protein sequence ID" value="MBB5174238.1"/>
    <property type="molecule type" value="Genomic_DNA"/>
</dbReference>
<dbReference type="GO" id="GO:0016987">
    <property type="term" value="F:sigma factor activity"/>
    <property type="evidence" value="ECO:0007669"/>
    <property type="project" value="UniProtKB-KW"/>
</dbReference>
<organism evidence="9 10">
    <name type="scientific">Texcoconibacillus texcoconensis</name>
    <dbReference type="NCBI Taxonomy" id="1095777"/>
    <lineage>
        <taxon>Bacteria</taxon>
        <taxon>Bacillati</taxon>
        <taxon>Bacillota</taxon>
        <taxon>Bacilli</taxon>
        <taxon>Bacillales</taxon>
        <taxon>Bacillaceae</taxon>
        <taxon>Texcoconibacillus</taxon>
    </lineage>
</organism>
<dbReference type="PROSITE" id="PS01063">
    <property type="entry name" value="SIGMA70_ECF"/>
    <property type="match status" value="1"/>
</dbReference>
<dbReference type="PANTHER" id="PTHR43133">
    <property type="entry name" value="RNA POLYMERASE ECF-TYPE SIGMA FACTO"/>
    <property type="match status" value="1"/>
</dbReference>
<dbReference type="Pfam" id="PF04542">
    <property type="entry name" value="Sigma70_r2"/>
    <property type="match status" value="1"/>
</dbReference>
<evidence type="ECO:0000313" key="10">
    <source>
        <dbReference type="Proteomes" id="UP000551878"/>
    </source>
</evidence>
<accession>A0A840QSE3</accession>
<evidence type="ECO:0000259" key="7">
    <source>
        <dbReference type="Pfam" id="PF04542"/>
    </source>
</evidence>
<comment type="caution">
    <text evidence="9">The sequence shown here is derived from an EMBL/GenBank/DDBJ whole genome shotgun (WGS) entry which is preliminary data.</text>
</comment>
<name>A0A840QSE3_9BACI</name>
<protein>
    <recommendedName>
        <fullName evidence="6">RNA polymerase sigma factor</fullName>
    </recommendedName>
</protein>
<evidence type="ECO:0000256" key="2">
    <source>
        <dbReference type="ARBA" id="ARBA00023015"/>
    </source>
</evidence>
<dbReference type="SUPFAM" id="SSF88946">
    <property type="entry name" value="Sigma2 domain of RNA polymerase sigma factors"/>
    <property type="match status" value="1"/>
</dbReference>
<feature type="domain" description="RNA polymerase sigma-70 region 2" evidence="7">
    <location>
        <begin position="8"/>
        <end position="75"/>
    </location>
</feature>
<keyword evidence="10" id="KW-1185">Reference proteome</keyword>
<keyword evidence="2 6" id="KW-0805">Transcription regulation</keyword>
<keyword evidence="4 6" id="KW-0238">DNA-binding</keyword>
<dbReference type="GO" id="GO:0006352">
    <property type="term" value="P:DNA-templated transcription initiation"/>
    <property type="evidence" value="ECO:0007669"/>
    <property type="project" value="InterPro"/>
</dbReference>
<dbReference type="PANTHER" id="PTHR43133:SF60">
    <property type="entry name" value="RNA POLYMERASE SIGMA FACTOR SIGV"/>
    <property type="match status" value="1"/>
</dbReference>
<proteinExistence type="inferred from homology"/>
<gene>
    <name evidence="9" type="ORF">HNQ41_002432</name>
</gene>
<comment type="similarity">
    <text evidence="1 6">Belongs to the sigma-70 factor family. ECF subfamily.</text>
</comment>
<dbReference type="SUPFAM" id="SSF88659">
    <property type="entry name" value="Sigma3 and sigma4 domains of RNA polymerase sigma factors"/>
    <property type="match status" value="1"/>
</dbReference>
<dbReference type="InterPro" id="IPR007627">
    <property type="entry name" value="RNA_pol_sigma70_r2"/>
</dbReference>
<dbReference type="NCBIfam" id="NF007220">
    <property type="entry name" value="PRK09639.1-5"/>
    <property type="match status" value="1"/>
</dbReference>
<dbReference type="InterPro" id="IPR039425">
    <property type="entry name" value="RNA_pol_sigma-70-like"/>
</dbReference>
<dbReference type="Gene3D" id="1.10.10.10">
    <property type="entry name" value="Winged helix-like DNA-binding domain superfamily/Winged helix DNA-binding domain"/>
    <property type="match status" value="1"/>
</dbReference>
<dbReference type="RefSeq" id="WP_184664671.1">
    <property type="nucleotide sequence ID" value="NZ_JACHHB010000011.1"/>
</dbReference>
<dbReference type="InterPro" id="IPR036388">
    <property type="entry name" value="WH-like_DNA-bd_sf"/>
</dbReference>
<dbReference type="InterPro" id="IPR013324">
    <property type="entry name" value="RNA_pol_sigma_r3/r4-like"/>
</dbReference>
<dbReference type="InterPro" id="IPR007630">
    <property type="entry name" value="RNA_pol_sigma70_r4"/>
</dbReference>
<dbReference type="Pfam" id="PF04545">
    <property type="entry name" value="Sigma70_r4"/>
    <property type="match status" value="1"/>
</dbReference>
<evidence type="ECO:0000256" key="3">
    <source>
        <dbReference type="ARBA" id="ARBA00023082"/>
    </source>
</evidence>
<keyword evidence="3 6" id="KW-0731">Sigma factor</keyword>